<reference evidence="1" key="1">
    <citation type="submission" date="2017-05" db="UniProtKB">
        <authorList>
            <consortium name="EnsemblMetazoa"/>
        </authorList>
    </citation>
    <scope>IDENTIFICATION</scope>
</reference>
<protein>
    <submittedName>
        <fullName evidence="1">Uncharacterized protein</fullName>
    </submittedName>
</protein>
<dbReference type="InParanoid" id="A0A1X7V648"/>
<accession>A0A1X7V648</accession>
<dbReference type="AlphaFoldDB" id="A0A1X7V648"/>
<dbReference type="EnsemblMetazoa" id="Aqu2.1.35478_001">
    <property type="protein sequence ID" value="Aqu2.1.35478_001"/>
    <property type="gene ID" value="Aqu2.1.35478"/>
</dbReference>
<proteinExistence type="predicted"/>
<organism evidence="1">
    <name type="scientific">Amphimedon queenslandica</name>
    <name type="common">Sponge</name>
    <dbReference type="NCBI Taxonomy" id="400682"/>
    <lineage>
        <taxon>Eukaryota</taxon>
        <taxon>Metazoa</taxon>
        <taxon>Porifera</taxon>
        <taxon>Demospongiae</taxon>
        <taxon>Heteroscleromorpha</taxon>
        <taxon>Haplosclerida</taxon>
        <taxon>Niphatidae</taxon>
        <taxon>Amphimedon</taxon>
    </lineage>
</organism>
<sequence length="46" mass="5464">LTIERIWPEVNSRINYPIKRLLIAMAESRDIDMNEDVHKFCVSFVT</sequence>
<evidence type="ECO:0000313" key="1">
    <source>
        <dbReference type="EnsemblMetazoa" id="Aqu2.1.35478_001"/>
    </source>
</evidence>
<name>A0A1X7V648_AMPQE</name>